<proteinExistence type="predicted"/>
<dbReference type="OrthoDB" id="3174871at2759"/>
<reference evidence="2 3" key="1">
    <citation type="journal article" date="2011" name="PLoS Pathog.">
        <title>Endophytic Life Strategies Decoded by Genome and Transcriptome Analyses of the Mutualistic Root Symbiont Piriformospora indica.</title>
        <authorList>
            <person name="Zuccaro A."/>
            <person name="Lahrmann U."/>
            <person name="Guldener U."/>
            <person name="Langen G."/>
            <person name="Pfiffi S."/>
            <person name="Biedenkopf D."/>
            <person name="Wong P."/>
            <person name="Samans B."/>
            <person name="Grimm C."/>
            <person name="Basiewicz M."/>
            <person name="Murat C."/>
            <person name="Martin F."/>
            <person name="Kogel K.H."/>
        </authorList>
    </citation>
    <scope>NUCLEOTIDE SEQUENCE [LARGE SCALE GENOMIC DNA]</scope>
    <source>
        <strain evidence="2 3">DSM 11827</strain>
    </source>
</reference>
<dbReference type="AlphaFoldDB" id="G4TPR3"/>
<accession>G4TPR3</accession>
<evidence type="ECO:0000313" key="3">
    <source>
        <dbReference type="Proteomes" id="UP000007148"/>
    </source>
</evidence>
<feature type="signal peptide" evidence="1">
    <location>
        <begin position="1"/>
        <end position="21"/>
    </location>
</feature>
<dbReference type="InParanoid" id="G4TPR3"/>
<sequence>MQLTLSAAFTLLTCAISTVSATFDRGHHVHVARAAFGSEHVERSHHGKRFDPNTQALTKIGMFDTVTGASLGFLSINGDYIRNVTATEATQWQYTKPANPGDKFDIEYPIAGGAYTRQLVIATKNTATVGLNSPTADGTKRSDLYGVAWPLRSPAGSVPIQDAIHETWFESAVWTLAADGTLSCTWINPDGTPVPLIPFMVVEALHFSPNTDILYSWGGPWFDLKRVTLKFVN</sequence>
<feature type="chain" id="PRO_5003468966" evidence="1">
    <location>
        <begin position="22"/>
        <end position="233"/>
    </location>
</feature>
<dbReference type="HOGENOM" id="CLU_1116329_0_0_1"/>
<dbReference type="Proteomes" id="UP000007148">
    <property type="component" value="Unassembled WGS sequence"/>
</dbReference>
<protein>
    <submittedName>
        <fullName evidence="2">Uncharacterized protein</fullName>
    </submittedName>
</protein>
<evidence type="ECO:0000256" key="1">
    <source>
        <dbReference type="SAM" id="SignalP"/>
    </source>
</evidence>
<dbReference type="EMBL" id="CAFZ01000216">
    <property type="protein sequence ID" value="CCA73306.1"/>
    <property type="molecule type" value="Genomic_DNA"/>
</dbReference>
<organism evidence="2 3">
    <name type="scientific">Serendipita indica (strain DSM 11827)</name>
    <name type="common">Root endophyte fungus</name>
    <name type="synonym">Piriformospora indica</name>
    <dbReference type="NCBI Taxonomy" id="1109443"/>
    <lineage>
        <taxon>Eukaryota</taxon>
        <taxon>Fungi</taxon>
        <taxon>Dikarya</taxon>
        <taxon>Basidiomycota</taxon>
        <taxon>Agaricomycotina</taxon>
        <taxon>Agaricomycetes</taxon>
        <taxon>Sebacinales</taxon>
        <taxon>Serendipitaceae</taxon>
        <taxon>Serendipita</taxon>
    </lineage>
</organism>
<keyword evidence="3" id="KW-1185">Reference proteome</keyword>
<keyword evidence="1" id="KW-0732">Signal</keyword>
<comment type="caution">
    <text evidence="2">The sequence shown here is derived from an EMBL/GenBank/DDBJ whole genome shotgun (WGS) entry which is preliminary data.</text>
</comment>
<name>G4TPR3_SERID</name>
<gene>
    <name evidence="2" type="ORF">PIIN_07261</name>
</gene>
<evidence type="ECO:0000313" key="2">
    <source>
        <dbReference type="EMBL" id="CCA73306.1"/>
    </source>
</evidence>